<sequence>AFVCMNACVCSSVLITSSVRPQLYFKQVFRFSPSNYEIENDQFTHTHSQIHFAVCVFVFTIHFIYTLRRPLTAYSSLASSHARETKHGRRYVLYLHECTNKRFQFGVAITSTHVHVHRSTASVSAANACLSVRG</sequence>
<reference evidence="2" key="1">
    <citation type="journal article" date="2014" name="BMC Genomics">
        <title>Characterizing the developmental transcriptome of the oriental fruit fly, Bactrocera dorsalis (Diptera: Tephritidae) through comparative genomic analysis with Drosophila melanogaster utilizing modENCODE datasets.</title>
        <authorList>
            <person name="Geib S.M."/>
            <person name="Calla B."/>
            <person name="Hall B."/>
            <person name="Hou S."/>
            <person name="Manoukis N.C."/>
        </authorList>
    </citation>
    <scope>NUCLEOTIDE SEQUENCE</scope>
    <source>
        <strain evidence="2">Punador</strain>
    </source>
</reference>
<feature type="non-terminal residue" evidence="2">
    <location>
        <position position="134"/>
    </location>
</feature>
<feature type="transmembrane region" description="Helical" evidence="1">
    <location>
        <begin position="50"/>
        <end position="67"/>
    </location>
</feature>
<protein>
    <submittedName>
        <fullName evidence="2">Uncharacterized protein</fullName>
    </submittedName>
</protein>
<accession>A0A034WVU2</accession>
<name>A0A034WVU2_BACDO</name>
<dbReference type="AlphaFoldDB" id="A0A034WVU2"/>
<evidence type="ECO:0000256" key="1">
    <source>
        <dbReference type="SAM" id="Phobius"/>
    </source>
</evidence>
<proteinExistence type="predicted"/>
<evidence type="ECO:0000313" key="2">
    <source>
        <dbReference type="EMBL" id="JAC58699.1"/>
    </source>
</evidence>
<feature type="non-terminal residue" evidence="2">
    <location>
        <position position="1"/>
    </location>
</feature>
<keyword evidence="1" id="KW-1133">Transmembrane helix</keyword>
<keyword evidence="1" id="KW-0812">Transmembrane</keyword>
<keyword evidence="1" id="KW-0472">Membrane</keyword>
<organism evidence="2">
    <name type="scientific">Bactrocera dorsalis</name>
    <name type="common">Oriental fruit fly</name>
    <name type="synonym">Dacus dorsalis</name>
    <dbReference type="NCBI Taxonomy" id="27457"/>
    <lineage>
        <taxon>Eukaryota</taxon>
        <taxon>Metazoa</taxon>
        <taxon>Ecdysozoa</taxon>
        <taxon>Arthropoda</taxon>
        <taxon>Hexapoda</taxon>
        <taxon>Insecta</taxon>
        <taxon>Pterygota</taxon>
        <taxon>Neoptera</taxon>
        <taxon>Endopterygota</taxon>
        <taxon>Diptera</taxon>
        <taxon>Brachycera</taxon>
        <taxon>Muscomorpha</taxon>
        <taxon>Tephritoidea</taxon>
        <taxon>Tephritidae</taxon>
        <taxon>Bactrocera</taxon>
        <taxon>Bactrocera</taxon>
    </lineage>
</organism>
<dbReference type="EMBL" id="GAKP01000253">
    <property type="protein sequence ID" value="JAC58699.1"/>
    <property type="molecule type" value="Transcribed_RNA"/>
</dbReference>